<evidence type="ECO:0000313" key="2">
    <source>
        <dbReference type="EMBL" id="GIJ58935.1"/>
    </source>
</evidence>
<proteinExistence type="predicted"/>
<accession>A0A8J3ZC06</accession>
<feature type="transmembrane region" description="Helical" evidence="1">
    <location>
        <begin position="12"/>
        <end position="36"/>
    </location>
</feature>
<comment type="caution">
    <text evidence="2">The sequence shown here is derived from an EMBL/GenBank/DDBJ whole genome shotgun (WGS) entry which is preliminary data.</text>
</comment>
<gene>
    <name evidence="2" type="ORF">Vau01_064510</name>
</gene>
<organism evidence="2 3">
    <name type="scientific">Virgisporangium aurantiacum</name>
    <dbReference type="NCBI Taxonomy" id="175570"/>
    <lineage>
        <taxon>Bacteria</taxon>
        <taxon>Bacillati</taxon>
        <taxon>Actinomycetota</taxon>
        <taxon>Actinomycetes</taxon>
        <taxon>Micromonosporales</taxon>
        <taxon>Micromonosporaceae</taxon>
        <taxon>Virgisporangium</taxon>
    </lineage>
</organism>
<dbReference type="EMBL" id="BOPG01000044">
    <property type="protein sequence ID" value="GIJ58935.1"/>
    <property type="molecule type" value="Genomic_DNA"/>
</dbReference>
<keyword evidence="1" id="KW-0472">Membrane</keyword>
<sequence>MVDVVSLTDGYALVAAVMWIAHIVVPRVTALAALATTLRGSHGTDRALLLARYADCLPYWCAAYSGPVPAQGRRRTA</sequence>
<keyword evidence="1" id="KW-0812">Transmembrane</keyword>
<dbReference type="Proteomes" id="UP000612585">
    <property type="component" value="Unassembled WGS sequence"/>
</dbReference>
<keyword evidence="3" id="KW-1185">Reference proteome</keyword>
<dbReference type="AlphaFoldDB" id="A0A8J3ZC06"/>
<name>A0A8J3ZC06_9ACTN</name>
<evidence type="ECO:0000313" key="3">
    <source>
        <dbReference type="Proteomes" id="UP000612585"/>
    </source>
</evidence>
<keyword evidence="1" id="KW-1133">Transmembrane helix</keyword>
<protein>
    <submittedName>
        <fullName evidence="2">Uncharacterized protein</fullName>
    </submittedName>
</protein>
<evidence type="ECO:0000256" key="1">
    <source>
        <dbReference type="SAM" id="Phobius"/>
    </source>
</evidence>
<reference evidence="2" key="1">
    <citation type="submission" date="2021-01" db="EMBL/GenBank/DDBJ databases">
        <title>Whole genome shotgun sequence of Virgisporangium aurantiacum NBRC 16421.</title>
        <authorList>
            <person name="Komaki H."/>
            <person name="Tamura T."/>
        </authorList>
    </citation>
    <scope>NUCLEOTIDE SEQUENCE</scope>
    <source>
        <strain evidence="2">NBRC 16421</strain>
    </source>
</reference>